<feature type="compositionally biased region" description="Low complexity" evidence="3">
    <location>
        <begin position="861"/>
        <end position="893"/>
    </location>
</feature>
<feature type="domain" description="EGF-like" evidence="4">
    <location>
        <begin position="4077"/>
        <end position="4115"/>
    </location>
</feature>
<feature type="domain" description="EGF-like" evidence="4">
    <location>
        <begin position="1201"/>
        <end position="1241"/>
    </location>
</feature>
<feature type="disulfide bond" evidence="2">
    <location>
        <begin position="3174"/>
        <end position="3184"/>
    </location>
</feature>
<feature type="domain" description="EGF-like" evidence="4">
    <location>
        <begin position="1796"/>
        <end position="1834"/>
    </location>
</feature>
<feature type="region of interest" description="Disordered" evidence="3">
    <location>
        <begin position="407"/>
        <end position="436"/>
    </location>
</feature>
<feature type="domain" description="EGF-like" evidence="4">
    <location>
        <begin position="4289"/>
        <end position="4327"/>
    </location>
</feature>
<feature type="domain" description="EGF-like" evidence="4">
    <location>
        <begin position="4964"/>
        <end position="5001"/>
    </location>
</feature>
<sequence length="5193" mass="549287">MLCGCPSDFIGNPLVSCVRPLVRCAGSIGCPPGASCEAGYCKTPCGSGSDCSCGEECVEGKCKVKCGGDNDCSQGQICIRGYCSAGCRSNNECPNDLACISEQCVSPCSPTACGTDAVCRASDHRAICLCPEGYGGEPSKACTRRECIRDEDCGESDKSCIDGSCRNPCLGACGANAQCRVIGRRANCLCPPGYFGNPLIECKQGGTCRPICSSDSHCIGNERCHVNVCRPQCRRSDDCRTGEICEGLVCIAGCHSDSHCPGNRACVSNMCMDNDCPNERACVNSQCVDPCSLRGACGDGALCRVVLHRPRCSCPHCHIASTSQIPSSEFTKDFASTTSTYLNIHDITKEDGGTSQEDISSTLNPDQVAKTDREEASSTAATNDETSEYNVIVTNVQTSSPTEIVFESTSTLNPDQVAKTDREEASSTAATNDETSEYNVIVTNVQTSSPTETVFESTGETTTDNLSTGSKNLSSVTRISRIEDSTTPEMIKYESTDFSETEKGTKAVDLSTTTDTSSIETSSGVVIDGYDSTTFSRETSLSSTMEVESSSLYFTEPNTMGSTTPGIPNIEENTSPLILDHDNNLTTDSRSKEEESSTEVLYPNISAQTTPSVLQSNITQEIPSRVDAVTSMSVEPPMTTSETSPTTTQMPFDLVTATEISGSSEAMTFPTVVYSETTSVFKNAENDSLTATLEITTPHDYKLTSNDSLSSNGSFQLNFSCKVDNDCLDWQTCIQYFCVSPCFFYDLCPANVPCVTEAHRPVCLCPAENRPSTIGCKMHPVIGCKKNSDCPTQLACLNEKCQSPCIVANPCEAHQECQMQDHQPVYSTETTIGLNISTEVPTQVSFTVTRPIETGKEVDVTTETQTELTTIGYETQTTSEGESTSSSTSFSTESSEDRELSTSSPETPQPCESDNDCLGSEACYGSLCQDPCEFAKACAPTAKCHTMAHRPVCTCPAGFEGDPAINCFLVTPLVGCTSNSDCPIVEACIKGSCKKPCDVHNPCAQNAVCVNSNHASDCSCAKGYHGNAFVQCLPVISPRPICQYNEDCPPHELCDRLNRLCINPCSEDTCGSNAHCVPVNHGVDCQCLSGFSGNPYVGCSKVLGCRGDNDCPTNEACINGHCQNPCRCGPNAACDVVNHVATCKCPPGYTGNPILGCQVPTNPCDPNPCGIKAMCEIDNGNPICFCPKGLTGNPFKNCIPEGDQCQPNPCGPNSGCRMVSNKPLCFCLPEYDGNPPAIPCQPPKSPCDPYPCGPNTQCTIFNGFAKCTCLPGFFESPNTVRGCVERKNPCEPNPCGFGALCDPARDPVCFCPEYTLGNPYKSCAEPVKGLCQPGPCAPNADCYVATEREECYCKPGYEGDPYTGCKATIPGKSPCIPNPCGPSAICTVGKNNMPVCTCPAGTSGDPTGPAGCRRPECTIDKDCPAHEACIGSRCRDPCPGSCGIGASCRVEGHHPVCTCKHGLTGNPLVRCSPIQETPKDPCNPSPCGRFTACRVIGNNAVCSCIEDYLGDPQVGCRPQCTINSDCPRDRACMNYHCQDPCPGVCGINALCHVYDHIAICTCPEGFTGDAFVHCIEKPTLPDRNVTDICLPSPCGPYSQCHPMLTDVAACDSCPDDRLCRPECLGNHDCPFDRACVGRACIDPCPGSCGFNAHCMVVNHSPICSCPSGFAGNPFEHCTRLPVEDKQEGCASTHCGGNAICREGPSGAVTCECRPGYFGNPYLACHPECVQNADCVPAKACINNKCVNPCTGACGVGALCDVVDHIPVCYCPPDHQGNPFVSCHPHKPIPSFPSTRPENPCDPSPCGPNSRCLVSGGRAICSCLPGYPGVPPLCRPECLVSSDCRQNQACINRKCGDPCPGTCGIGAECRVINHNPICNCPPGHLGDPFVNCYRPLEEEPKVPGNPCSPSPCGPNSACQVKLGRPVCSCSAGYIGSPPYCRPECVVNSECPANLACLREKCRDPCEKTCGVNARCDVVNHAAFCSCLPGYEGDAFVGCSKKPTVMLPPLVPDPCNPSPCGLNAQCRSSGGNDFRCSCIPPYIGDPYSACRPECTTNADCPPMLACLSQHCRDPCRGVCGVNAECSVVNHVPVCSCRPGYEGNPFDSCRQPIISQKNPMVLLLTAKPPQNPCEPSPCGPNSICRVAQGHAVCSCSPGHIGTPPGCRPECVVSSECPRDLACIQQKCKDPCPGTCGFDAICRVTNHNPICSCPPHKTGDPFNLFSMKIHVYHLHVALTQSAKSRIIDQFAPAQLACLVHLQTVGQNVLSTLIVPLISLVCSPSVKIPVKVPVVSMPIAWYTITSQYAHVYQDLKETHSQDVIHYACIQNKCVDPCRGTCGLNAECRVVNHAPSCSCLKGYVGNPLSGCHIIPVSSEPRQDPCKPSPCGSYSHCRVVNSHAVCSCELGYIGTPPSCRPECVVSADCAQDKACVGQRCRNPCPGTCGQNAKCQVLYHNPICSCAPGYTGDPFVRCFYEEKRPVLQIEHENPCIPSPCGPNSQCRVAGGTAACSCLPNYIGRAPNCRPECVINAECPGNRACQNERCVDPCPGSCGAHATCVVVKHSPVCRCSPGYEGDPFAGCSLVPIKQPVLEELNPCNPSPCGANAVCKERNGAGSCSCLPEYFGDPYSGCRPECVLNTDCDRAKTCLNNKCRDPCPGTCGLNAVCQVLNHAPSCSCLPGYMGNPLSACHLKPLQDKEPSGNPCMPSPCGPFSRCRASGGHAVCSCETGYIGTPPSCRPECVVSADCAQDKACLNKKCRDPCPGTCGQNTRCQVVNHNPICSCTPGYVGDPFVRCIKEEKTPVVADVNPCIPSPCGPNSQCRVIGNTPACSCLANYVGRAPNCRPECVLNVECPSNMACQAERCRDPCPGSCGPHAKCTVVNHSPMCTCVPGYTGDPFSGCSLAPTVRPTEGPLDPCNPSPCGSNAVCREKNGAGSCTCLPDYTGDPYAGCRPECVINTDCPRNRACLNQKCRDPCPGTCGLNAECRVVNHAPSCTCLPGYVGEPLSACKLPMPIVHEEPKDPCQGSPCGPNARCRVVNGHAVCSCLSGYVGTPPSCRPECVVSTDCPQNLACLNLKCRDPCPGTCGQNARCQTVNHNPICSCPSGYTVPPPKEVGDPCSPSPCGPHSQCRVIGSQPACSCLPNRVGRPPNCRPECVINAECPSNLACRAERCGDPCPGSCGRHAQCVVVKHSPVCTCPQGYTGDPFSFCSPALTPTLIPSENLKPCNPSPCGVNAVCREKKGAGACSCLPDYYGDPYTGCRPQCVLNTDCPRGKACLANKCTDPCPGTCALNAHCTVPQHSPSCNCNPGYTGDPFRQCTPIQSTQVQENVDPCKKSPCGPYSICRNVLGRAVCSCQPGCIGSPPSCRPECSLGTDCPQLMSCIGQRCRDPCPGTCGFKARCTVVNHKPLCSCLPGYTGDAFKRCFPIATTTVRPKNPCEPNPCGPNSECRLIDGRPACTCQGNFIGTAPNCHPECVKNSDCPNNRACLQMKCRDPCPGHCGINAQCAVVNHKAKCSCPSGFSGNPMQQCTIMVASTERTPVVSDPCFPSPCGNNAICREFNGAGACSCLPGFEGDPYTGCRRECETNKDCTSSKACVMYKCNDPCPGTCGPEAICKVLNHIPTCNCPPGFIGDPFFQCRPAPKEPLVPREPCRPSPCGPNSQCRVVNEQAVCSCLQNYIGAPPNCRPECIVSSECPADKACINQRCADPCQHTCGIGAKCSVRNHSPICACPPRYTGDPFTQCLPIAHVIEETPTERPPSCIPNPCGPNSECRLMGGVPACSCLPSYIGTPPSCRPECTINAECPSHLACIKNHCQDPCPGSCGVDASCRVINHTPVCTCDSGYSGDPFVQCSLIPSTTPTPDISDPCNPSPCGPNAVCTTQGSVPHCECSHRDYVGNPYEGCRPECVLGSDCDRNKACVRNKCINPCPGTCGIDARCDVINHIPTCSCPEGYTGDPFAHCRPEPKELPQDPVDPCRPSPCGPNSQCRVTDAHAVCSCVTGYIGTPPSCRPECIVSSECPISKACVNQKCTDPCIGSCGVGARCEVINHSPICSCRQGQTGDPFKSCYDIPPLPPQPVESDPCNPSPCGPNSECRAVAGSPACSCLKNYVGVPPNCRPECVINPDCPPSLVCMRNKCKDPCPASCGSGAECRVISHAVTCACPAGYTGDPFVQCGIVRQEVQHHPCEPSPCGANAECKQRGEAGACSCIEGYFGNPYEGCRPECVLSSDCQSHLACVRNKCTDPCPGVCGLQATCSVVNHVPTCTCIEGYIGDPFTSCHPRPIEASTQATVVDPCSPSPCGPNSQCREVNGQAVCSCKPTFVGSPPNCKPECVVNTECPLNQACSNFKCRDPCPGTCGLGARCEVVNHNPICGCPAGLTVAPPPKPKPANPCVPSPCGPNSECRAVGDSPACSCRAGYIGAPPNCRPECVVNSECPSTQACIAEKCRDPCPGSCGLYAECRVQNHIPTCTCQQGYSGDPFIQCSLVVVQDRPVMKDPCHPSPCGPNADCTAGQCKCITNYFGDPYQGCRPECVLNSDCARDRTCISQRCVDPCPGTCGQGANCDVVNHIPTCSCPPQTSGDPFIACRHVEPVEASKEPCNPSPCGPNSICREVDGHAVCSCMTGFIGSPPTCHPECVSSAECPLQQACLGQKCRDPCPGTCGQNARCQVVNHNPICSCSPGMTGDPFVRCYTKQLDTTPAPPTDPCRPSPCGPNSECHVRGESPACSCLNGYIGLPPNCRPECVINPECDSRMACVGLKCRDPCPGSCGQNAKCRVVNHNPICECESGYTGDPFSSCQIIQVTSITEVLTPCIPSPCGANAVCKERNGAGSCVCLPEYIGNPYEGCRPECVLNSECPTTKACIRSKCQDPCLGVCGQNAVCEVVNHSPMCTCLQGFIGDAFIPVLEDTNPCEPSPCGPYSRCREIKGQAVCSCLPNHLSSPPTCRPECITSSECASERACVDRRCKDPCPGPCGLNTICNVINHSPICSCKPGYTGDPFVRCNHVPPAPSIPTKPIYVDPCVPSPCGQYAECKDIGGSPSCSCKREYIGRPPNCKPECVISAECPTNKACMRQKCRDPCPGSCEQEPVVAQDPCHPSPCGPNAQCRDGICSCFPEYQGDPYVGCRPECVLSNDCPRNKACVRQKCVDPCPGTCGQNARCEVVNHIPMCSCPERYSGNPFVECRPYQGKTEGVISM</sequence>
<feature type="disulfide bond" evidence="2">
    <location>
        <begin position="1644"/>
        <end position="1654"/>
    </location>
</feature>
<feature type="domain" description="EGF-like" evidence="4">
    <location>
        <begin position="3705"/>
        <end position="3742"/>
    </location>
</feature>
<keyword evidence="6" id="KW-1185">Reference proteome</keyword>
<feature type="domain" description="EGF-like" evidence="4">
    <location>
        <begin position="2803"/>
        <end position="2841"/>
    </location>
</feature>
<feature type="region of interest" description="Disordered" evidence="3">
    <location>
        <begin position="449"/>
        <end position="472"/>
    </location>
</feature>
<reference evidence="5" key="1">
    <citation type="submission" date="2013-04" db="EMBL/GenBank/DDBJ databases">
        <authorList>
            <person name="Qu J."/>
            <person name="Murali S.C."/>
            <person name="Bandaranaike D."/>
            <person name="Bellair M."/>
            <person name="Blankenburg K."/>
            <person name="Chao H."/>
            <person name="Dinh H."/>
            <person name="Doddapaneni H."/>
            <person name="Downs B."/>
            <person name="Dugan-Rocha S."/>
            <person name="Elkadiri S."/>
            <person name="Gnanaolivu R.D."/>
            <person name="Hernandez B."/>
            <person name="Javaid M."/>
            <person name="Jayaseelan J.C."/>
            <person name="Lee S."/>
            <person name="Li M."/>
            <person name="Ming W."/>
            <person name="Munidasa M."/>
            <person name="Muniz J."/>
            <person name="Nguyen L."/>
            <person name="Ongeri F."/>
            <person name="Osuji N."/>
            <person name="Pu L.-L."/>
            <person name="Puazo M."/>
            <person name="Qu C."/>
            <person name="Quiroz J."/>
            <person name="Raj R."/>
            <person name="Weissenberger G."/>
            <person name="Xin Y."/>
            <person name="Zou X."/>
            <person name="Han Y."/>
            <person name="Richards S."/>
            <person name="Worley K."/>
            <person name="Muzny D."/>
            <person name="Gibbs R."/>
        </authorList>
    </citation>
    <scope>NUCLEOTIDE SEQUENCE</scope>
    <source>
        <strain evidence="5">Sampled in the wild</strain>
    </source>
</reference>
<feature type="domain" description="EGF-like" evidence="4">
    <location>
        <begin position="3017"/>
        <end position="3055"/>
    </location>
</feature>
<feature type="domain" description="EGF-like" evidence="4">
    <location>
        <begin position="1062"/>
        <end position="1100"/>
    </location>
</feature>
<feature type="domain" description="EGF-like" evidence="4">
    <location>
        <begin position="2126"/>
        <end position="2164"/>
    </location>
</feature>
<feature type="non-terminal residue" evidence="5">
    <location>
        <position position="1"/>
    </location>
</feature>
<feature type="disulfide bond" evidence="2">
    <location>
        <begin position="3926"/>
        <end position="3936"/>
    </location>
</feature>
<feature type="disulfide bond" evidence="2">
    <location>
        <begin position="3817"/>
        <end position="3827"/>
    </location>
</feature>
<dbReference type="SMART" id="SM00179">
    <property type="entry name" value="EGF_CA"/>
    <property type="match status" value="16"/>
</dbReference>
<feature type="disulfide bond" evidence="2">
    <location>
        <begin position="4967"/>
        <end position="4977"/>
    </location>
</feature>
<feature type="domain" description="EGF-like" evidence="4">
    <location>
        <begin position="1685"/>
        <end position="1725"/>
    </location>
</feature>
<feature type="disulfide bond" evidence="2">
    <location>
        <begin position="4762"/>
        <end position="4772"/>
    </location>
</feature>
<feature type="domain" description="EGF-like" evidence="4">
    <location>
        <begin position="4905"/>
        <end position="4943"/>
    </location>
</feature>
<feature type="domain" description="EGF-like" evidence="4">
    <location>
        <begin position="3970"/>
        <end position="4008"/>
    </location>
</feature>
<reference evidence="5" key="2">
    <citation type="submission" date="2017-10" db="EMBL/GenBank/DDBJ databases">
        <title>Ladona fulva Genome sequencing and assembly.</title>
        <authorList>
            <person name="Murali S."/>
            <person name="Richards S."/>
            <person name="Bandaranaike D."/>
            <person name="Bellair M."/>
            <person name="Blankenburg K."/>
            <person name="Chao H."/>
            <person name="Dinh H."/>
            <person name="Doddapaneni H."/>
            <person name="Dugan-Rocha S."/>
            <person name="Elkadiri S."/>
            <person name="Gnanaolivu R."/>
            <person name="Hernandez B."/>
            <person name="Skinner E."/>
            <person name="Javaid M."/>
            <person name="Lee S."/>
            <person name="Li M."/>
            <person name="Ming W."/>
            <person name="Munidasa M."/>
            <person name="Muniz J."/>
            <person name="Nguyen L."/>
            <person name="Hughes D."/>
            <person name="Osuji N."/>
            <person name="Pu L.-L."/>
            <person name="Puazo M."/>
            <person name="Qu C."/>
            <person name="Quiroz J."/>
            <person name="Raj R."/>
            <person name="Weissenberger G."/>
            <person name="Xin Y."/>
            <person name="Zou X."/>
            <person name="Han Y."/>
            <person name="Worley K."/>
            <person name="Muzny D."/>
            <person name="Gibbs R."/>
        </authorList>
    </citation>
    <scope>NUCLEOTIDE SEQUENCE</scope>
    <source>
        <strain evidence="5">Sampled in the wild</strain>
    </source>
</reference>
<protein>
    <recommendedName>
        <fullName evidence="4">EGF-like domain-containing protein</fullName>
    </recommendedName>
</protein>
<feature type="domain" description="EGF-like" evidence="4">
    <location>
        <begin position="4136"/>
        <end position="4173"/>
    </location>
</feature>
<feature type="domain" description="EGF-like" evidence="4">
    <location>
        <begin position="2434"/>
        <end position="2471"/>
    </location>
</feature>
<evidence type="ECO:0000256" key="2">
    <source>
        <dbReference type="PROSITE-ProRule" id="PRU00076"/>
    </source>
</evidence>
<feature type="domain" description="EGF-like" evidence="4">
    <location>
        <begin position="3327"/>
        <end position="3365"/>
    </location>
</feature>
<feature type="region of interest" description="Disordered" evidence="3">
    <location>
        <begin position="349"/>
        <end position="386"/>
    </location>
</feature>
<dbReference type="PROSITE" id="PS01186">
    <property type="entry name" value="EGF_2"/>
    <property type="match status" value="41"/>
</dbReference>
<dbReference type="SUPFAM" id="SSF57184">
    <property type="entry name" value="Growth factor receptor domain"/>
    <property type="match status" value="3"/>
</dbReference>
<feature type="domain" description="EGF-like" evidence="4">
    <location>
        <begin position="3171"/>
        <end position="3208"/>
    </location>
</feature>
<dbReference type="PROSITE" id="PS50026">
    <property type="entry name" value="EGF_3"/>
    <property type="match status" value="48"/>
</dbReference>
<feature type="domain" description="EGF-like" evidence="4">
    <location>
        <begin position="4700"/>
        <end position="4738"/>
    </location>
</feature>
<feature type="domain" description="EGF-like" evidence="4">
    <location>
        <begin position="2910"/>
        <end position="2949"/>
    </location>
</feature>
<feature type="domain" description="EGF-like" evidence="4">
    <location>
        <begin position="994"/>
        <end position="1033"/>
    </location>
</feature>
<feature type="compositionally biased region" description="Polar residues" evidence="3">
    <location>
        <begin position="901"/>
        <end position="910"/>
    </location>
</feature>
<feature type="domain" description="EGF-like" evidence="4">
    <location>
        <begin position="2590"/>
        <end position="2629"/>
    </location>
</feature>
<feature type="disulfide bond" evidence="2">
    <location>
        <begin position="2865"/>
        <end position="2875"/>
    </location>
</feature>
<feature type="disulfide bond" evidence="2">
    <location>
        <begin position="3283"/>
        <end position="3293"/>
    </location>
</feature>
<dbReference type="SMART" id="SM00274">
    <property type="entry name" value="FOLN"/>
    <property type="match status" value="29"/>
</dbReference>
<dbReference type="Pfam" id="PF21164">
    <property type="entry name" value="Dumpy_DPY"/>
    <property type="match status" value="33"/>
</dbReference>
<feature type="disulfide bond" evidence="2">
    <location>
        <begin position="2437"/>
        <end position="2447"/>
    </location>
</feature>
<feature type="domain" description="EGF-like" evidence="4">
    <location>
        <begin position="3540"/>
        <end position="3579"/>
    </location>
</feature>
<evidence type="ECO:0000256" key="1">
    <source>
        <dbReference type="ARBA" id="ARBA00023157"/>
    </source>
</evidence>
<feature type="domain" description="EGF-like" evidence="4">
    <location>
        <begin position="3923"/>
        <end position="3960"/>
    </location>
</feature>
<dbReference type="InterPro" id="IPR000742">
    <property type="entry name" value="EGF"/>
</dbReference>
<dbReference type="InterPro" id="IPR003645">
    <property type="entry name" value="Fol_N"/>
</dbReference>
<feature type="domain" description="EGF-like" evidence="4">
    <location>
        <begin position="2862"/>
        <end position="2899"/>
    </location>
</feature>
<feature type="domain" description="EGF-like" evidence="4">
    <location>
        <begin position="3755"/>
        <end position="3793"/>
    </location>
</feature>
<dbReference type="PANTHER" id="PTHR22963:SF39">
    <property type="entry name" value="DUMPY"/>
    <property type="match status" value="1"/>
</dbReference>
<dbReference type="EMBL" id="KZ308659">
    <property type="protein sequence ID" value="KAG8232833.1"/>
    <property type="molecule type" value="Genomic_DNA"/>
</dbReference>
<feature type="domain" description="EGF-like" evidence="4">
    <location>
        <begin position="2483"/>
        <end position="2521"/>
    </location>
</feature>
<dbReference type="PANTHER" id="PTHR22963">
    <property type="entry name" value="ENDOGLIN-RELATED"/>
    <property type="match status" value="1"/>
</dbReference>
<comment type="caution">
    <text evidence="5">The sequence shown here is derived from an EMBL/GenBank/DDBJ whole genome shotgun (WGS) entry which is preliminary data.</text>
</comment>
<dbReference type="SMART" id="SM00286">
    <property type="entry name" value="PTI"/>
    <property type="match status" value="10"/>
</dbReference>
<feature type="compositionally biased region" description="Polar residues" evidence="3">
    <location>
        <begin position="353"/>
        <end position="365"/>
    </location>
</feature>
<feature type="domain" description="EGF-like" evidence="4">
    <location>
        <begin position="2542"/>
        <end position="2579"/>
    </location>
</feature>
<feature type="domain" description="EGF-like" evidence="4">
    <location>
        <begin position="3112"/>
        <end position="3150"/>
    </location>
</feature>
<comment type="caution">
    <text evidence="2">Lacks conserved residue(s) required for the propagation of feature annotation.</text>
</comment>
<dbReference type="GO" id="GO:0005509">
    <property type="term" value="F:calcium ion binding"/>
    <property type="evidence" value="ECO:0007669"/>
    <property type="project" value="InterPro"/>
</dbReference>
<evidence type="ECO:0000313" key="5">
    <source>
        <dbReference type="EMBL" id="KAG8232833.1"/>
    </source>
</evidence>
<feature type="disulfide bond" evidence="2">
    <location>
        <begin position="4139"/>
        <end position="4149"/>
    </location>
</feature>
<feature type="domain" description="EGF-like" evidence="4">
    <location>
        <begin position="3862"/>
        <end position="3902"/>
    </location>
</feature>
<dbReference type="InterPro" id="IPR001881">
    <property type="entry name" value="EGF-like_Ca-bd_dom"/>
</dbReference>
<feature type="domain" description="EGF-like" evidence="4">
    <location>
        <begin position="1641"/>
        <end position="1678"/>
    </location>
</feature>
<gene>
    <name evidence="5" type="ORF">J437_LFUL013159</name>
</gene>
<organism evidence="5 6">
    <name type="scientific">Ladona fulva</name>
    <name type="common">Scarce chaser dragonfly</name>
    <name type="synonym">Libellula fulva</name>
    <dbReference type="NCBI Taxonomy" id="123851"/>
    <lineage>
        <taxon>Eukaryota</taxon>
        <taxon>Metazoa</taxon>
        <taxon>Ecdysozoa</taxon>
        <taxon>Arthropoda</taxon>
        <taxon>Hexapoda</taxon>
        <taxon>Insecta</taxon>
        <taxon>Pterygota</taxon>
        <taxon>Palaeoptera</taxon>
        <taxon>Odonata</taxon>
        <taxon>Epiprocta</taxon>
        <taxon>Anisoptera</taxon>
        <taxon>Libelluloidea</taxon>
        <taxon>Libellulidae</taxon>
        <taxon>Ladona</taxon>
    </lineage>
</organism>
<dbReference type="Gene3D" id="2.90.20.10">
    <property type="entry name" value="Plasmodium vivax P25 domain"/>
    <property type="match status" value="1"/>
</dbReference>
<feature type="region of interest" description="Disordered" evidence="3">
    <location>
        <begin position="575"/>
        <end position="599"/>
    </location>
</feature>
<feature type="domain" description="EGF-like" evidence="4">
    <location>
        <begin position="4806"/>
        <end position="4845"/>
    </location>
</feature>
<feature type="disulfide bond" evidence="2">
    <location>
        <begin position="3708"/>
        <end position="3718"/>
    </location>
</feature>
<feature type="domain" description="EGF-like" evidence="4">
    <location>
        <begin position="3280"/>
        <end position="3317"/>
    </location>
</feature>
<accession>A0A8K0P5B0</accession>
<feature type="domain" description="EGF-like" evidence="4">
    <location>
        <begin position="5015"/>
        <end position="5053"/>
    </location>
</feature>
<feature type="domain" description="EGF-like" evidence="4">
    <location>
        <begin position="1327"/>
        <end position="1366"/>
    </location>
</feature>
<feature type="domain" description="EGF-like" evidence="4">
    <location>
        <begin position="3814"/>
        <end position="3851"/>
    </location>
</feature>
<feature type="region of interest" description="Disordered" evidence="3">
    <location>
        <begin position="858"/>
        <end position="910"/>
    </location>
</feature>
<feature type="domain" description="EGF-like" evidence="4">
    <location>
        <begin position="1902"/>
        <end position="1940"/>
    </location>
</feature>
<dbReference type="SUPFAM" id="SSF90148">
    <property type="entry name" value="DPY module"/>
    <property type="match status" value="21"/>
</dbReference>
<evidence type="ECO:0000313" key="6">
    <source>
        <dbReference type="Proteomes" id="UP000792457"/>
    </source>
</evidence>
<proteinExistence type="predicted"/>
<dbReference type="InterPro" id="IPR048407">
    <property type="entry name" value="Dumpy_DPY"/>
</dbReference>
<feature type="domain" description="EGF-like" evidence="4">
    <location>
        <begin position="2697"/>
        <end position="2735"/>
    </location>
</feature>
<feature type="compositionally biased region" description="Polar residues" evidence="3">
    <location>
        <begin position="426"/>
        <end position="436"/>
    </location>
</feature>
<dbReference type="SMART" id="SM00181">
    <property type="entry name" value="EGF"/>
    <property type="match status" value="81"/>
</dbReference>
<evidence type="ECO:0000256" key="3">
    <source>
        <dbReference type="SAM" id="MobiDB-lite"/>
    </source>
</evidence>
<feature type="domain" description="EGF-like" evidence="4">
    <location>
        <begin position="3220"/>
        <end position="3259"/>
    </location>
</feature>
<feature type="compositionally biased region" description="Basic and acidic residues" evidence="3">
    <location>
        <begin position="579"/>
        <end position="595"/>
    </location>
</feature>
<feature type="domain" description="EGF-like" evidence="4">
    <location>
        <begin position="1160"/>
        <end position="1199"/>
    </location>
</feature>
<dbReference type="Gene3D" id="2.10.25.10">
    <property type="entry name" value="Laminin"/>
    <property type="match status" value="2"/>
</dbReference>
<keyword evidence="2" id="KW-0245">EGF-like domain</keyword>
<dbReference type="OrthoDB" id="4405280at2759"/>
<feature type="domain" description="EGF-like" evidence="4">
    <location>
        <begin position="3646"/>
        <end position="3684"/>
    </location>
</feature>
<feature type="domain" description="EGF-like" evidence="4">
    <location>
        <begin position="4180"/>
        <end position="4219"/>
    </location>
</feature>
<dbReference type="Proteomes" id="UP000792457">
    <property type="component" value="Unassembled WGS sequence"/>
</dbReference>
<feature type="compositionally biased region" description="Polar residues" evidence="3">
    <location>
        <begin position="377"/>
        <end position="386"/>
    </location>
</feature>
<feature type="disulfide bond" evidence="2">
    <location>
        <begin position="2545"/>
        <end position="2555"/>
    </location>
</feature>
<feature type="domain" description="EGF-like" evidence="4">
    <location>
        <begin position="4759"/>
        <end position="4796"/>
    </location>
</feature>
<feature type="domain" description="EGF-like" evidence="4">
    <location>
        <begin position="2375"/>
        <end position="2413"/>
    </location>
</feature>
<feature type="domain" description="EGF-like" evidence="4">
    <location>
        <begin position="3432"/>
        <end position="3470"/>
    </location>
</feature>
<name>A0A8K0P5B0_LADFU</name>
<feature type="domain" description="EGF-like" evidence="4">
    <location>
        <begin position="4386"/>
        <end position="4424"/>
    </location>
</feature>
<keyword evidence="1 2" id="KW-1015">Disulfide bond</keyword>
<dbReference type="InterPro" id="IPR009030">
    <property type="entry name" value="Growth_fac_rcpt_cys_sf"/>
</dbReference>
<feature type="domain" description="EGF-like" evidence="4">
    <location>
        <begin position="2009"/>
        <end position="2049"/>
    </location>
</feature>
<feature type="domain" description="EGF-like" evidence="4">
    <location>
        <begin position="4593"/>
        <end position="4631"/>
    </location>
</feature>
<evidence type="ECO:0000259" key="4">
    <source>
        <dbReference type="PROSITE" id="PS50026"/>
    </source>
</evidence>
<feature type="domain" description="EGF-like" evidence="4">
    <location>
        <begin position="1371"/>
        <end position="1405"/>
    </location>
</feature>